<dbReference type="InterPro" id="IPR017972">
    <property type="entry name" value="Cyt_P450_CS"/>
</dbReference>
<comment type="caution">
    <text evidence="5">The sequence shown here is derived from an EMBL/GenBank/DDBJ whole genome shotgun (WGS) entry which is preliminary data.</text>
</comment>
<dbReference type="AlphaFoldDB" id="A0A8J2L5M2"/>
<dbReference type="PROSITE" id="PS00086">
    <property type="entry name" value="CYTOCHROME_P450"/>
    <property type="match status" value="1"/>
</dbReference>
<keyword evidence="2 4" id="KW-0479">Metal-binding</keyword>
<name>A0A8J2L5M2_9HEXA</name>
<gene>
    <name evidence="5" type="ORF">AFUS01_LOCUS36730</name>
</gene>
<feature type="non-terminal residue" evidence="5">
    <location>
        <position position="164"/>
    </location>
</feature>
<feature type="non-terminal residue" evidence="5">
    <location>
        <position position="1"/>
    </location>
</feature>
<keyword evidence="4" id="KW-0560">Oxidoreductase</keyword>
<evidence type="ECO:0000313" key="5">
    <source>
        <dbReference type="EMBL" id="CAG7826688.1"/>
    </source>
</evidence>
<dbReference type="InterPro" id="IPR050182">
    <property type="entry name" value="Cytochrome_P450_fam2"/>
</dbReference>
<dbReference type="PANTHER" id="PTHR24300">
    <property type="entry name" value="CYTOCHROME P450 508A4-RELATED"/>
    <property type="match status" value="1"/>
</dbReference>
<dbReference type="InterPro" id="IPR001128">
    <property type="entry name" value="Cyt_P450"/>
</dbReference>
<evidence type="ECO:0000256" key="4">
    <source>
        <dbReference type="RuleBase" id="RU000461"/>
    </source>
</evidence>
<organism evidence="5 6">
    <name type="scientific">Allacma fusca</name>
    <dbReference type="NCBI Taxonomy" id="39272"/>
    <lineage>
        <taxon>Eukaryota</taxon>
        <taxon>Metazoa</taxon>
        <taxon>Ecdysozoa</taxon>
        <taxon>Arthropoda</taxon>
        <taxon>Hexapoda</taxon>
        <taxon>Collembola</taxon>
        <taxon>Symphypleona</taxon>
        <taxon>Sminthuridae</taxon>
        <taxon>Allacma</taxon>
    </lineage>
</organism>
<comment type="similarity">
    <text evidence="1 4">Belongs to the cytochrome P450 family.</text>
</comment>
<reference evidence="5" key="1">
    <citation type="submission" date="2021-06" db="EMBL/GenBank/DDBJ databases">
        <authorList>
            <person name="Hodson N. C."/>
            <person name="Mongue J. A."/>
            <person name="Jaron S. K."/>
        </authorList>
    </citation>
    <scope>NUCLEOTIDE SEQUENCE</scope>
</reference>
<evidence type="ECO:0000256" key="3">
    <source>
        <dbReference type="ARBA" id="ARBA00023004"/>
    </source>
</evidence>
<proteinExistence type="inferred from homology"/>
<sequence>EKFQKEIDEVIGQSRRPSLADKPKMVYTEALTCEVLRKSSMVPLGAFHVSTEDTTFEGYDMPKGTFITANQHYIHHDPKIWGDPEIFRPERFIDSEGKIQKKECLIPFSIGKRVCPGETLARDEIFLFLTNLFQRFEIRAHPSKPKPTMEPMPILDALEPQEFF</sequence>
<dbReference type="PANTHER" id="PTHR24300:SF397">
    <property type="entry name" value="CYTOCHROME P450 2U1"/>
    <property type="match status" value="1"/>
</dbReference>
<evidence type="ECO:0000256" key="1">
    <source>
        <dbReference type="ARBA" id="ARBA00010617"/>
    </source>
</evidence>
<dbReference type="GO" id="GO:0005506">
    <property type="term" value="F:iron ion binding"/>
    <property type="evidence" value="ECO:0007669"/>
    <property type="project" value="InterPro"/>
</dbReference>
<evidence type="ECO:0000256" key="2">
    <source>
        <dbReference type="ARBA" id="ARBA00022723"/>
    </source>
</evidence>
<dbReference type="OrthoDB" id="1055148at2759"/>
<dbReference type="GO" id="GO:0006082">
    <property type="term" value="P:organic acid metabolic process"/>
    <property type="evidence" value="ECO:0007669"/>
    <property type="project" value="TreeGrafter"/>
</dbReference>
<dbReference type="GO" id="GO:0006805">
    <property type="term" value="P:xenobiotic metabolic process"/>
    <property type="evidence" value="ECO:0007669"/>
    <property type="project" value="TreeGrafter"/>
</dbReference>
<keyword evidence="4" id="KW-0349">Heme</keyword>
<dbReference type="GO" id="GO:0020037">
    <property type="term" value="F:heme binding"/>
    <property type="evidence" value="ECO:0007669"/>
    <property type="project" value="InterPro"/>
</dbReference>
<protein>
    <recommendedName>
        <fullName evidence="7">Cytochrome P450</fullName>
    </recommendedName>
</protein>
<keyword evidence="6" id="KW-1185">Reference proteome</keyword>
<keyword evidence="4" id="KW-0503">Monooxygenase</keyword>
<keyword evidence="3 4" id="KW-0408">Iron</keyword>
<dbReference type="GO" id="GO:0008395">
    <property type="term" value="F:steroid hydroxylase activity"/>
    <property type="evidence" value="ECO:0007669"/>
    <property type="project" value="TreeGrafter"/>
</dbReference>
<accession>A0A8J2L5M2</accession>
<evidence type="ECO:0000313" key="6">
    <source>
        <dbReference type="Proteomes" id="UP000708208"/>
    </source>
</evidence>
<dbReference type="GO" id="GO:0005737">
    <property type="term" value="C:cytoplasm"/>
    <property type="evidence" value="ECO:0007669"/>
    <property type="project" value="TreeGrafter"/>
</dbReference>
<dbReference type="Proteomes" id="UP000708208">
    <property type="component" value="Unassembled WGS sequence"/>
</dbReference>
<evidence type="ECO:0008006" key="7">
    <source>
        <dbReference type="Google" id="ProtNLM"/>
    </source>
</evidence>
<dbReference type="EMBL" id="CAJVCH010540775">
    <property type="protein sequence ID" value="CAG7826688.1"/>
    <property type="molecule type" value="Genomic_DNA"/>
</dbReference>
<dbReference type="GO" id="GO:0016712">
    <property type="term" value="F:oxidoreductase activity, acting on paired donors, with incorporation or reduction of molecular oxygen, reduced flavin or flavoprotein as one donor, and incorporation of one atom of oxygen"/>
    <property type="evidence" value="ECO:0007669"/>
    <property type="project" value="TreeGrafter"/>
</dbReference>
<dbReference type="Pfam" id="PF00067">
    <property type="entry name" value="p450"/>
    <property type="match status" value="1"/>
</dbReference>